<reference evidence="3" key="3">
    <citation type="submission" date="2024-02" db="EMBL/GenBank/DDBJ databases">
        <title>Comparative genomics of Cryptococcus and Kwoniella reveals pathogenesis evolution and contrasting modes of karyotype evolution via chromosome fusion or intercentromeric recombination.</title>
        <authorList>
            <person name="Coelho M.A."/>
            <person name="David-Palma M."/>
            <person name="Shea T."/>
            <person name="Bowers K."/>
            <person name="McGinley-Smith S."/>
            <person name="Mohammad A.W."/>
            <person name="Gnirke A."/>
            <person name="Yurkov A.M."/>
            <person name="Nowrousian M."/>
            <person name="Sun S."/>
            <person name="Cuomo C.A."/>
            <person name="Heitman J."/>
        </authorList>
    </citation>
    <scope>NUCLEOTIDE SEQUENCE</scope>
    <source>
        <strain evidence="3">CBS 10117</strain>
    </source>
</reference>
<proteinExistence type="predicted"/>
<dbReference type="RefSeq" id="XP_018262971.1">
    <property type="nucleotide sequence ID" value="XM_018407760.1"/>
</dbReference>
<feature type="region of interest" description="Disordered" evidence="1">
    <location>
        <begin position="221"/>
        <end position="304"/>
    </location>
</feature>
<evidence type="ECO:0000313" key="2">
    <source>
        <dbReference type="EMBL" id="OBR85129.1"/>
    </source>
</evidence>
<reference evidence="2" key="1">
    <citation type="submission" date="2013-07" db="EMBL/GenBank/DDBJ databases">
        <title>The Genome Sequence of Cryptococcus dejecticola CBS10117.</title>
        <authorList>
            <consortium name="The Broad Institute Genome Sequencing Platform"/>
            <person name="Cuomo C."/>
            <person name="Litvintseva A."/>
            <person name="Chen Y."/>
            <person name="Heitman J."/>
            <person name="Sun S."/>
            <person name="Springer D."/>
            <person name="Dromer F."/>
            <person name="Young S.K."/>
            <person name="Zeng Q."/>
            <person name="Gargeya S."/>
            <person name="Fitzgerald M."/>
            <person name="Abouelleil A."/>
            <person name="Alvarado L."/>
            <person name="Berlin A.M."/>
            <person name="Chapman S.B."/>
            <person name="Dewar J."/>
            <person name="Goldberg J."/>
            <person name="Griggs A."/>
            <person name="Gujja S."/>
            <person name="Hansen M."/>
            <person name="Howarth C."/>
            <person name="Imamovic A."/>
            <person name="Larimer J."/>
            <person name="McCowan C."/>
            <person name="Murphy C."/>
            <person name="Pearson M."/>
            <person name="Priest M."/>
            <person name="Roberts A."/>
            <person name="Saif S."/>
            <person name="Shea T."/>
            <person name="Sykes S."/>
            <person name="Wortman J."/>
            <person name="Nusbaum C."/>
            <person name="Birren B."/>
        </authorList>
    </citation>
    <scope>NUCLEOTIDE SEQUENCE [LARGE SCALE GENOMIC DNA]</scope>
    <source>
        <strain evidence="2">CBS 10117</strain>
    </source>
</reference>
<feature type="region of interest" description="Disordered" evidence="1">
    <location>
        <begin position="77"/>
        <end position="115"/>
    </location>
</feature>
<dbReference type="KEGG" id="kdj:28968160"/>
<name>A0A1A6A4Z4_9TREE</name>
<dbReference type="EMBL" id="CP144534">
    <property type="protein sequence ID" value="WWC61976.1"/>
    <property type="molecule type" value="Genomic_DNA"/>
</dbReference>
<evidence type="ECO:0000256" key="1">
    <source>
        <dbReference type="SAM" id="MobiDB-lite"/>
    </source>
</evidence>
<evidence type="ECO:0000313" key="3">
    <source>
        <dbReference type="EMBL" id="WWC61976.1"/>
    </source>
</evidence>
<feature type="compositionally biased region" description="Basic and acidic residues" evidence="1">
    <location>
        <begin position="274"/>
        <end position="286"/>
    </location>
</feature>
<keyword evidence="4" id="KW-1185">Reference proteome</keyword>
<gene>
    <name evidence="2" type="ORF">I303_04461</name>
    <name evidence="3" type="ORF">I303_104562</name>
</gene>
<sequence length="438" mass="49011">MDPSELFNKLKTPTFRILDDLVKSKEIVFRIYTSGSTSPLIWTGSTKFSGFSSPNPNLASLTPRAYKHLFDYSNCHPLPPPDSGNGIGNGKGTEGGDDADVGHPRGDDGIDKDKGEKEDIWKWGDRGLKLVSSVTNEIHPGPYLTHTIVDHILNKSKQTCIMDLPTIEESPDGHWPDELTPWISTSENLFWVIWEIARRLSVEKNRLGWVEKVSLAVVRHPMSSTRRLSQHKSKADPRSESHSKAEGRAKASSTPPASDDRAIEVTTQNPIIDSKNESQENTKLQDRSSSVEVPERNAARGKEEAPFPPEIWLRPSSIRVPNAYPGQISVSLKEAYEASKKAAMASGEILFYGRIWAENVLCIVDWTRGTTPFELPLNLFVAKDDATSAQDRSHRSSRKLNGTKSRTRWIDELLWDPKTDEYLTALSKVKRHGMGFSR</sequence>
<evidence type="ECO:0000313" key="4">
    <source>
        <dbReference type="Proteomes" id="UP000078595"/>
    </source>
</evidence>
<dbReference type="VEuPathDB" id="FungiDB:I303_04461"/>
<organism evidence="2">
    <name type="scientific">Kwoniella dejecticola CBS 10117</name>
    <dbReference type="NCBI Taxonomy" id="1296121"/>
    <lineage>
        <taxon>Eukaryota</taxon>
        <taxon>Fungi</taxon>
        <taxon>Dikarya</taxon>
        <taxon>Basidiomycota</taxon>
        <taxon>Agaricomycotina</taxon>
        <taxon>Tremellomycetes</taxon>
        <taxon>Tremellales</taxon>
        <taxon>Cryptococcaceae</taxon>
        <taxon>Kwoniella</taxon>
    </lineage>
</organism>
<dbReference type="AlphaFoldDB" id="A0A1A6A4Z4"/>
<feature type="compositionally biased region" description="Basic and acidic residues" evidence="1">
    <location>
        <begin position="293"/>
        <end position="304"/>
    </location>
</feature>
<protein>
    <submittedName>
        <fullName evidence="2">Uncharacterized protein</fullName>
    </submittedName>
</protein>
<reference evidence="3" key="2">
    <citation type="submission" date="2013-07" db="EMBL/GenBank/DDBJ databases">
        <authorList>
            <consortium name="The Broad Institute Genome Sequencing Platform"/>
            <person name="Cuomo C."/>
            <person name="Litvintseva A."/>
            <person name="Chen Y."/>
            <person name="Heitman J."/>
            <person name="Sun S."/>
            <person name="Springer D."/>
            <person name="Dromer F."/>
            <person name="Young S.K."/>
            <person name="Zeng Q."/>
            <person name="Gargeya S."/>
            <person name="Fitzgerald M."/>
            <person name="Abouelleil A."/>
            <person name="Alvarado L."/>
            <person name="Berlin A.M."/>
            <person name="Chapman S.B."/>
            <person name="Dewar J."/>
            <person name="Goldberg J."/>
            <person name="Griggs A."/>
            <person name="Gujja S."/>
            <person name="Hansen M."/>
            <person name="Howarth C."/>
            <person name="Imamovic A."/>
            <person name="Larimer J."/>
            <person name="McCowan C."/>
            <person name="Murphy C."/>
            <person name="Pearson M."/>
            <person name="Priest M."/>
            <person name="Roberts A."/>
            <person name="Saif S."/>
            <person name="Shea T."/>
            <person name="Sykes S."/>
            <person name="Wortman J."/>
            <person name="Nusbaum C."/>
            <person name="Birren B."/>
        </authorList>
    </citation>
    <scope>NUCLEOTIDE SEQUENCE</scope>
    <source>
        <strain evidence="3">CBS 10117</strain>
    </source>
</reference>
<feature type="compositionally biased region" description="Basic and acidic residues" evidence="1">
    <location>
        <begin position="233"/>
        <end position="249"/>
    </location>
</feature>
<dbReference type="GeneID" id="28968160"/>
<feature type="compositionally biased region" description="Basic and acidic residues" evidence="1">
    <location>
        <begin position="100"/>
        <end position="115"/>
    </location>
</feature>
<accession>A0A1A6A4Z4</accession>
<dbReference type="OrthoDB" id="2564041at2759"/>
<dbReference type="EMBL" id="KI894031">
    <property type="protein sequence ID" value="OBR85129.1"/>
    <property type="molecule type" value="Genomic_DNA"/>
</dbReference>
<dbReference type="Proteomes" id="UP000078595">
    <property type="component" value="Chromosome 5"/>
</dbReference>